<keyword evidence="3" id="KW-1185">Reference proteome</keyword>
<feature type="region of interest" description="Disordered" evidence="1">
    <location>
        <begin position="247"/>
        <end position="297"/>
    </location>
</feature>
<protein>
    <submittedName>
        <fullName evidence="2">Uncharacterized protein</fullName>
    </submittedName>
</protein>
<evidence type="ECO:0000256" key="1">
    <source>
        <dbReference type="SAM" id="MobiDB-lite"/>
    </source>
</evidence>
<reference evidence="2 3" key="1">
    <citation type="submission" date="2024-06" db="EMBL/GenBank/DDBJ databases">
        <title>The Natural Products Discovery Center: Release of the First 8490 Sequenced Strains for Exploring Actinobacteria Biosynthetic Diversity.</title>
        <authorList>
            <person name="Kalkreuter E."/>
            <person name="Kautsar S.A."/>
            <person name="Yang D."/>
            <person name="Bader C.D."/>
            <person name="Teijaro C.N."/>
            <person name="Fluegel L."/>
            <person name="Davis C.M."/>
            <person name="Simpson J.R."/>
            <person name="Lauterbach L."/>
            <person name="Steele A.D."/>
            <person name="Gui C."/>
            <person name="Meng S."/>
            <person name="Li G."/>
            <person name="Viehrig K."/>
            <person name="Ye F."/>
            <person name="Su P."/>
            <person name="Kiefer A.F."/>
            <person name="Nichols A."/>
            <person name="Cepeda A.J."/>
            <person name="Yan W."/>
            <person name="Fan B."/>
            <person name="Jiang Y."/>
            <person name="Adhikari A."/>
            <person name="Zheng C.-J."/>
            <person name="Schuster L."/>
            <person name="Cowan T.M."/>
            <person name="Smanski M.J."/>
            <person name="Chevrette M.G."/>
            <person name="De Carvalho L.P.S."/>
            <person name="Shen B."/>
        </authorList>
    </citation>
    <scope>NUCLEOTIDE SEQUENCE [LARGE SCALE GENOMIC DNA]</scope>
    <source>
        <strain evidence="2 3">NPDC048946</strain>
    </source>
</reference>
<gene>
    <name evidence="2" type="ORF">AB0C36_34660</name>
</gene>
<comment type="caution">
    <text evidence="2">The sequence shown here is derived from an EMBL/GenBank/DDBJ whole genome shotgun (WGS) entry which is preliminary data.</text>
</comment>
<evidence type="ECO:0000313" key="2">
    <source>
        <dbReference type="EMBL" id="MEU8138627.1"/>
    </source>
</evidence>
<proteinExistence type="predicted"/>
<feature type="compositionally biased region" description="Basic and acidic residues" evidence="1">
    <location>
        <begin position="273"/>
        <end position="284"/>
    </location>
</feature>
<organism evidence="2 3">
    <name type="scientific">Streptodolium elevatio</name>
    <dbReference type="NCBI Taxonomy" id="3157996"/>
    <lineage>
        <taxon>Bacteria</taxon>
        <taxon>Bacillati</taxon>
        <taxon>Actinomycetota</taxon>
        <taxon>Actinomycetes</taxon>
        <taxon>Kitasatosporales</taxon>
        <taxon>Streptomycetaceae</taxon>
        <taxon>Streptodolium</taxon>
    </lineage>
</organism>
<sequence length="469" mass="52038">MEGHSDLMRIQQPVANGISTDHPVPYLPFVDDSHIPVHDGRAVEAVGRREEAGTWGRVDTEQGGAWWAFTTDPIRPDFAWVVRHHPVHGRSVMLYRDADASPSHMGWWSERPVLERCGGYWWDGDTWYRPPQVWNTANERHERRPATGATTVTASDTLDSYGGDAERGLLLTVIDLDPDAERASTWPDDLAMWAAHHQDQDDARPLDACYVDVTAPELAANRMIGVAQLADIGGIAASTLRAYISRGEGDVPPPQATPGSRSLWSRPVAQDWAEQRHRSPERVEAAVTDDTSDTPLPAGAAEVHARYTAQFTNLLWDNPTRRRMWALRHRTQTAAAALADELAWNVAADIDAVIPFDALASTVEHAVLDELAISRTIQDKDQPPRDEGWNTYAIAPHVAQMLDWLIRHAPHHARGAIGDIIGEAERRMNIPHQVTARTIGQALALDSTLPRDTLEDYLHRVLPPEPPAA</sequence>
<dbReference type="Proteomes" id="UP001551482">
    <property type="component" value="Unassembled WGS sequence"/>
</dbReference>
<dbReference type="EMBL" id="JBEZFP010000132">
    <property type="protein sequence ID" value="MEU8138627.1"/>
    <property type="molecule type" value="Genomic_DNA"/>
</dbReference>
<name>A0ABV3DT44_9ACTN</name>
<evidence type="ECO:0000313" key="3">
    <source>
        <dbReference type="Proteomes" id="UP001551482"/>
    </source>
</evidence>
<dbReference type="RefSeq" id="WP_358362230.1">
    <property type="nucleotide sequence ID" value="NZ_JBEZFP010000132.1"/>
</dbReference>
<accession>A0ABV3DT44</accession>